<dbReference type="GO" id="GO:0033013">
    <property type="term" value="P:tetrapyrrole metabolic process"/>
    <property type="evidence" value="ECO:0007669"/>
    <property type="project" value="UniProtKB-ARBA"/>
</dbReference>
<dbReference type="PANTHER" id="PTHR10057:SF0">
    <property type="entry name" value="TRANSLOCATOR PROTEIN"/>
    <property type="match status" value="1"/>
</dbReference>
<dbReference type="CDD" id="cd15904">
    <property type="entry name" value="TSPO_MBR"/>
    <property type="match status" value="1"/>
</dbReference>
<protein>
    <recommendedName>
        <fullName evidence="9">Translocator protein</fullName>
    </recommendedName>
</protein>
<dbReference type="EMBL" id="UYRU01094003">
    <property type="protein sequence ID" value="VDN38819.1"/>
    <property type="molecule type" value="Genomic_DNA"/>
</dbReference>
<dbReference type="Proteomes" id="UP000281553">
    <property type="component" value="Unassembled WGS sequence"/>
</dbReference>
<keyword evidence="4 6" id="KW-1133">Transmembrane helix</keyword>
<reference evidence="7 8" key="1">
    <citation type="submission" date="2018-11" db="EMBL/GenBank/DDBJ databases">
        <authorList>
            <consortium name="Pathogen Informatics"/>
        </authorList>
    </citation>
    <scope>NUCLEOTIDE SEQUENCE [LARGE SCALE GENOMIC DNA]</scope>
</reference>
<comment type="similarity">
    <text evidence="2">Belongs to the TspO/BZRP family.</text>
</comment>
<evidence type="ECO:0000256" key="2">
    <source>
        <dbReference type="ARBA" id="ARBA00007524"/>
    </source>
</evidence>
<organism evidence="7 8">
    <name type="scientific">Dibothriocephalus latus</name>
    <name type="common">Fish tapeworm</name>
    <name type="synonym">Diphyllobothrium latum</name>
    <dbReference type="NCBI Taxonomy" id="60516"/>
    <lineage>
        <taxon>Eukaryota</taxon>
        <taxon>Metazoa</taxon>
        <taxon>Spiralia</taxon>
        <taxon>Lophotrochozoa</taxon>
        <taxon>Platyhelminthes</taxon>
        <taxon>Cestoda</taxon>
        <taxon>Eucestoda</taxon>
        <taxon>Diphyllobothriidea</taxon>
        <taxon>Diphyllobothriidae</taxon>
        <taxon>Dibothriocephalus</taxon>
    </lineage>
</organism>
<evidence type="ECO:0000313" key="7">
    <source>
        <dbReference type="EMBL" id="VDN38819.1"/>
    </source>
</evidence>
<feature type="transmembrane region" description="Helical" evidence="6">
    <location>
        <begin position="44"/>
        <end position="65"/>
    </location>
</feature>
<dbReference type="Pfam" id="PF03073">
    <property type="entry name" value="TspO_MBR"/>
    <property type="match status" value="1"/>
</dbReference>
<name>A0A3P7RDH7_DIBLA</name>
<dbReference type="PANTHER" id="PTHR10057">
    <property type="entry name" value="PERIPHERAL-TYPE BENZODIAZEPINE RECEPTOR"/>
    <property type="match status" value="1"/>
</dbReference>
<evidence type="ECO:0000256" key="3">
    <source>
        <dbReference type="ARBA" id="ARBA00022692"/>
    </source>
</evidence>
<evidence type="ECO:0000256" key="6">
    <source>
        <dbReference type="SAM" id="Phobius"/>
    </source>
</evidence>
<dbReference type="OrthoDB" id="8841220at2759"/>
<accession>A0A3P7RDH7</accession>
<evidence type="ECO:0000313" key="8">
    <source>
        <dbReference type="Proteomes" id="UP000281553"/>
    </source>
</evidence>
<dbReference type="Gene3D" id="1.20.1260.100">
    <property type="entry name" value="TspO/MBR protein"/>
    <property type="match status" value="1"/>
</dbReference>
<evidence type="ECO:0000256" key="1">
    <source>
        <dbReference type="ARBA" id="ARBA00004141"/>
    </source>
</evidence>
<feature type="transmembrane region" description="Helical" evidence="6">
    <location>
        <begin position="77"/>
        <end position="96"/>
    </location>
</feature>
<keyword evidence="3 6" id="KW-0812">Transmembrane</keyword>
<comment type="subcellular location">
    <subcellularLocation>
        <location evidence="1">Membrane</location>
        <topology evidence="1">Multi-pass membrane protein</topology>
    </subcellularLocation>
</comment>
<dbReference type="GO" id="GO:0016020">
    <property type="term" value="C:membrane"/>
    <property type="evidence" value="ECO:0007669"/>
    <property type="project" value="UniProtKB-SubCell"/>
</dbReference>
<dbReference type="InterPro" id="IPR038330">
    <property type="entry name" value="TspO/MBR-related_sf"/>
</dbReference>
<feature type="transmembrane region" description="Helical" evidence="6">
    <location>
        <begin position="5"/>
        <end position="24"/>
    </location>
</feature>
<dbReference type="AlphaFoldDB" id="A0A3P7RDH7"/>
<evidence type="ECO:0000256" key="4">
    <source>
        <dbReference type="ARBA" id="ARBA00022989"/>
    </source>
</evidence>
<sequence>MQYDILVACIGTPFIGTLFGPWIVNKNKAWYHSLKHPSFTPPDWVFGPAWTILYGLMGAASYLVAIEHAQQDVRLPLAVYGINLLLNWSWTPVFFGMHRLKTVRCLKRFFLCMNLKQALVAGFIAYNKLRDGF</sequence>
<keyword evidence="5 6" id="KW-0472">Membrane</keyword>
<dbReference type="FunFam" id="1.20.1260.100:FF:000001">
    <property type="entry name" value="translocator protein 2"/>
    <property type="match status" value="1"/>
</dbReference>
<keyword evidence="8" id="KW-1185">Reference proteome</keyword>
<gene>
    <name evidence="7" type="ORF">DILT_LOCUS17695</name>
</gene>
<evidence type="ECO:0000256" key="5">
    <source>
        <dbReference type="ARBA" id="ARBA00023136"/>
    </source>
</evidence>
<dbReference type="InterPro" id="IPR004307">
    <property type="entry name" value="TspO_MBR"/>
</dbReference>
<proteinExistence type="inferred from homology"/>
<evidence type="ECO:0008006" key="9">
    <source>
        <dbReference type="Google" id="ProtNLM"/>
    </source>
</evidence>